<sequence length="718" mass="80066">MKMGKIKGCSSDDLVSPHIQEAARQDSSEEEDFQEEFKHTQLKLVNVLPSLSVSQDIYTIDYFIWDESWKSMESAGLLYLCEAQAKTPHINPDWIPHCLLTHVRYKWTNQHHIFYLPHLSALLLGGKERMEVLTPFLSEKNGDVPHLMFKNKLSISQLPQLAPVLGEKATREALIPFLAEKTTCDYAHVLLPALESLCTIEQPIVRNKAVESLCQIGEQMKENDLLTFFVPLVQKLADGESVAGRYSSCGLFHIAYWSAPENLKINYLNHMAVCVKMPPSCTPVNIFYFTVEESVCLFAANICTTVVNLLVQKDCLLEILSAIQNLSWNDFWRVRETVAEQFGDLCQAVSPFGENNWSGLVSAYGHLLQDKSEEVCIAATEQLGEVCRILNTRSTFDDVLPHIKKLSLDSSVRVRLALASGIMGLAPVLEKDLTNKHLIPTIKHLLQDETAEVRLEIISNIDNLTKVIGVNLLSGSLLVVSKENVVGGHGVFMPTIIKSIPLLAEQLGAGHYQMLHSLCDEALKDEVREDHVTRKAANLPRFAEQKALPRGKSSMTPVPNVPPPMHPPMNLQWPYGTLMMQPFSPPIPSPSLAPARLLLLRIICLKFILVTKSLIPTFEEAIAVDINESTDSSIDYEELVNQSPDFSENSSIALSDLTNSIVTNNFPSDFTPTSKLIDDNKQEEVLVGSSGIDPTSKKALDESVKIVIDSLYEFLKRD</sequence>
<dbReference type="Gene3D" id="1.25.10.10">
    <property type="entry name" value="Leucine-rich Repeat Variant"/>
    <property type="match status" value="1"/>
</dbReference>
<dbReference type="GO" id="GO:0005829">
    <property type="term" value="C:cytosol"/>
    <property type="evidence" value="ECO:0007669"/>
    <property type="project" value="TreeGrafter"/>
</dbReference>
<dbReference type="PROSITE" id="PS50077">
    <property type="entry name" value="HEAT_REPEAT"/>
    <property type="match status" value="3"/>
</dbReference>
<dbReference type="GO" id="GO:0000159">
    <property type="term" value="C:protein phosphatase type 2A complex"/>
    <property type="evidence" value="ECO:0007669"/>
    <property type="project" value="TreeGrafter"/>
</dbReference>
<dbReference type="PANTHER" id="PTHR10648">
    <property type="entry name" value="SERINE/THREONINE-PROTEIN PHOSPHATASE PP2A 65 KDA REGULATORY SUBUNIT"/>
    <property type="match status" value="1"/>
</dbReference>
<keyword evidence="6" id="KW-1185">Reference proteome</keyword>
<dbReference type="GO" id="GO:0005634">
    <property type="term" value="C:nucleus"/>
    <property type="evidence" value="ECO:0007669"/>
    <property type="project" value="TreeGrafter"/>
</dbReference>
<gene>
    <name evidence="5" type="ORF">IFM89_014284</name>
</gene>
<dbReference type="SUPFAM" id="SSF48371">
    <property type="entry name" value="ARM repeat"/>
    <property type="match status" value="1"/>
</dbReference>
<dbReference type="Proteomes" id="UP000631114">
    <property type="component" value="Unassembled WGS sequence"/>
</dbReference>
<dbReference type="InterPro" id="IPR016024">
    <property type="entry name" value="ARM-type_fold"/>
</dbReference>
<dbReference type="OrthoDB" id="340346at2759"/>
<dbReference type="AlphaFoldDB" id="A0A835LZH7"/>
<comment type="caution">
    <text evidence="5">The sequence shown here is derived from an EMBL/GenBank/DDBJ whole genome shotgun (WGS) entry which is preliminary data.</text>
</comment>
<accession>A0A835LZH7</accession>
<evidence type="ECO:0000256" key="2">
    <source>
        <dbReference type="ARBA" id="ARBA00038332"/>
    </source>
</evidence>
<evidence type="ECO:0000256" key="3">
    <source>
        <dbReference type="PROSITE-ProRule" id="PRU00103"/>
    </source>
</evidence>
<organism evidence="5 6">
    <name type="scientific">Coptis chinensis</name>
    <dbReference type="NCBI Taxonomy" id="261450"/>
    <lineage>
        <taxon>Eukaryota</taxon>
        <taxon>Viridiplantae</taxon>
        <taxon>Streptophyta</taxon>
        <taxon>Embryophyta</taxon>
        <taxon>Tracheophyta</taxon>
        <taxon>Spermatophyta</taxon>
        <taxon>Magnoliopsida</taxon>
        <taxon>Ranunculales</taxon>
        <taxon>Ranunculaceae</taxon>
        <taxon>Coptidoideae</taxon>
        <taxon>Coptis</taxon>
    </lineage>
</organism>
<evidence type="ECO:0000313" key="5">
    <source>
        <dbReference type="EMBL" id="KAF9605171.1"/>
    </source>
</evidence>
<dbReference type="Pfam" id="PF22646">
    <property type="entry name" value="PPP2R1A-like_HEAT"/>
    <property type="match status" value="1"/>
</dbReference>
<feature type="repeat" description="HEAT" evidence="3">
    <location>
        <begin position="438"/>
        <end position="476"/>
    </location>
</feature>
<feature type="repeat" description="HEAT" evidence="3">
    <location>
        <begin position="190"/>
        <end position="228"/>
    </location>
</feature>
<dbReference type="GO" id="GO:0019888">
    <property type="term" value="F:protein phosphatase regulator activity"/>
    <property type="evidence" value="ECO:0007669"/>
    <property type="project" value="TreeGrafter"/>
</dbReference>
<evidence type="ECO:0000313" key="6">
    <source>
        <dbReference type="Proteomes" id="UP000631114"/>
    </source>
</evidence>
<proteinExistence type="inferred from homology"/>
<keyword evidence="1" id="KW-0677">Repeat</keyword>
<evidence type="ECO:0000259" key="4">
    <source>
        <dbReference type="Pfam" id="PF22646"/>
    </source>
</evidence>
<dbReference type="InterPro" id="IPR054573">
    <property type="entry name" value="PP2A/SF3B1-like_HEAT"/>
</dbReference>
<dbReference type="InterPro" id="IPR051023">
    <property type="entry name" value="PP2A_Regulatory_Subunit_A"/>
</dbReference>
<feature type="domain" description="Phosphatase PP2A regulatory subunit A/Splicing factor 3B subunit 1-like HEAT repeat" evidence="4">
    <location>
        <begin position="360"/>
        <end position="429"/>
    </location>
</feature>
<protein>
    <recommendedName>
        <fullName evidence="4">Phosphatase PP2A regulatory subunit A/Splicing factor 3B subunit 1-like HEAT repeat domain-containing protein</fullName>
    </recommendedName>
</protein>
<feature type="repeat" description="HEAT" evidence="3">
    <location>
        <begin position="399"/>
        <end position="437"/>
    </location>
</feature>
<dbReference type="PANTHER" id="PTHR10648:SF4">
    <property type="entry name" value="PROTEIN PHOSPHATASE 2 (FORMERLY 2A), REGULATORY SUBUNIT A, BETA ISOFORM-RELATED"/>
    <property type="match status" value="1"/>
</dbReference>
<dbReference type="InterPro" id="IPR011989">
    <property type="entry name" value="ARM-like"/>
</dbReference>
<dbReference type="EMBL" id="JADFTS010000005">
    <property type="protein sequence ID" value="KAF9605171.1"/>
    <property type="molecule type" value="Genomic_DNA"/>
</dbReference>
<reference evidence="5 6" key="1">
    <citation type="submission" date="2020-10" db="EMBL/GenBank/DDBJ databases">
        <title>The Coptis chinensis genome and diversification of protoberbering-type alkaloids.</title>
        <authorList>
            <person name="Wang B."/>
            <person name="Shu S."/>
            <person name="Song C."/>
            <person name="Liu Y."/>
        </authorList>
    </citation>
    <scope>NUCLEOTIDE SEQUENCE [LARGE SCALE GENOMIC DNA]</scope>
    <source>
        <strain evidence="5">HL-2020</strain>
        <tissue evidence="5">Leaf</tissue>
    </source>
</reference>
<dbReference type="InterPro" id="IPR021133">
    <property type="entry name" value="HEAT_type_2"/>
</dbReference>
<evidence type="ECO:0000256" key="1">
    <source>
        <dbReference type="ARBA" id="ARBA00022737"/>
    </source>
</evidence>
<comment type="similarity">
    <text evidence="2">Belongs to the phosphatase 2A regulatory subunit A family.</text>
</comment>
<name>A0A835LZH7_9MAGN</name>